<name>A0A7D4TII7_9MICO</name>
<accession>A0A7D4TII7</accession>
<keyword evidence="2" id="KW-1185">Reference proteome</keyword>
<gene>
    <name evidence="1" type="ORF">HRU87_01400</name>
</gene>
<proteinExistence type="predicted"/>
<dbReference type="AlphaFoldDB" id="A0A7D4TII7"/>
<protein>
    <submittedName>
        <fullName evidence="1">Uncharacterized protein</fullName>
    </submittedName>
</protein>
<dbReference type="Proteomes" id="UP000501003">
    <property type="component" value="Chromosome"/>
</dbReference>
<dbReference type="KEGG" id="aqg:HRU87_01400"/>
<sequence>MGQDKHVQNPELIKLFAEISQAYIEILVGLRRPEQLARWLSDKIYYEVCQKAKQEARQRALSGSGPRPDITLRKSRTFLSDPEGYEGVVLFRVSGSTKAVSLRGEMIHDRLRITELVLI</sequence>
<reference evidence="1 2" key="1">
    <citation type="submission" date="2020-05" db="EMBL/GenBank/DDBJ databases">
        <title>Aquirufa sp. strain 15G-AUS-rot a new Aquirufa species.</title>
        <authorList>
            <person name="Pitt A."/>
            <person name="Hahn M.W."/>
        </authorList>
    </citation>
    <scope>NUCLEOTIDE SEQUENCE [LARGE SCALE GENOMIC DNA]</scope>
    <source>
        <strain evidence="1 2">15G-AUS-rot</strain>
    </source>
</reference>
<organism evidence="1 2">
    <name type="scientific">Aquiluna borgnonia</name>
    <dbReference type="NCBI Taxonomy" id="2499157"/>
    <lineage>
        <taxon>Bacteria</taxon>
        <taxon>Bacillati</taxon>
        <taxon>Actinomycetota</taxon>
        <taxon>Actinomycetes</taxon>
        <taxon>Micrococcales</taxon>
        <taxon>Microbacteriaceae</taxon>
        <taxon>Luna cluster</taxon>
        <taxon>Luna-1 subcluster</taxon>
        <taxon>Aquiluna</taxon>
    </lineage>
</organism>
<evidence type="ECO:0000313" key="2">
    <source>
        <dbReference type="Proteomes" id="UP000501003"/>
    </source>
</evidence>
<evidence type="ECO:0000313" key="1">
    <source>
        <dbReference type="EMBL" id="QKJ24891.1"/>
    </source>
</evidence>
<dbReference type="Pfam" id="PF20060">
    <property type="entry name" value="DUF6459"/>
    <property type="match status" value="1"/>
</dbReference>
<dbReference type="RefSeq" id="WP_173493188.1">
    <property type="nucleotide sequence ID" value="NZ_CP054056.1"/>
</dbReference>
<dbReference type="InterPro" id="IPR045596">
    <property type="entry name" value="DUF6459"/>
</dbReference>
<dbReference type="EMBL" id="CP054056">
    <property type="protein sequence ID" value="QKJ24891.1"/>
    <property type="molecule type" value="Genomic_DNA"/>
</dbReference>